<keyword evidence="6" id="KW-1185">Reference proteome</keyword>
<dbReference type="PANTHER" id="PTHR43212:SF3">
    <property type="entry name" value="QUERCETIN 2,3-DIOXYGENASE"/>
    <property type="match status" value="1"/>
</dbReference>
<dbReference type="Proteomes" id="UP001469365">
    <property type="component" value="Unassembled WGS sequence"/>
</dbReference>
<comment type="caution">
    <text evidence="5">The sequence shown here is derived from an EMBL/GenBank/DDBJ whole genome shotgun (WGS) entry which is preliminary data.</text>
</comment>
<accession>A0ABU9DEU7</accession>
<proteinExistence type="inferred from homology"/>
<sequence length="232" mass="25534">MIHIIPSDDRPSVDLGWLQSHPSFSFGEYYDPENTGFSVMRVCNDDVLVGGRGFGPHPHSDMEIVTIVLNGAVRHEDNLGNTEVVSAGQVQRMSAGSGLIHAEYNASETEELRLLQLWFMPAERGLTPSFETCSYPQSGLKNSLLPVVARDRKEGVAGIHQDMTVYLSRVGAGQAVDFRQQEGRHIYVYAIEGNFALSGSRLTAGDTARISGQHELKIEAEEDSFLMLIDLP</sequence>
<comment type="similarity">
    <text evidence="1 2">Belongs to the pirin family.</text>
</comment>
<dbReference type="CDD" id="cd02910">
    <property type="entry name" value="cupin_Yhhw_N"/>
    <property type="match status" value="1"/>
</dbReference>
<protein>
    <submittedName>
        <fullName evidence="5">Pirin family protein</fullName>
    </submittedName>
</protein>
<feature type="domain" description="Quercetin 2,3-dioxygenase C-terminal cupin" evidence="4">
    <location>
        <begin position="147"/>
        <end position="231"/>
    </location>
</feature>
<dbReference type="Gene3D" id="2.60.120.10">
    <property type="entry name" value="Jelly Rolls"/>
    <property type="match status" value="2"/>
</dbReference>
<evidence type="ECO:0000256" key="2">
    <source>
        <dbReference type="RuleBase" id="RU003457"/>
    </source>
</evidence>
<evidence type="ECO:0000259" key="4">
    <source>
        <dbReference type="Pfam" id="PF17954"/>
    </source>
</evidence>
<dbReference type="RefSeq" id="WP_341413358.1">
    <property type="nucleotide sequence ID" value="NZ_JBBPCC010000001.1"/>
</dbReference>
<organism evidence="5 6">
    <name type="scientific">Paenibacillus filicis</name>
    <dbReference type="NCBI Taxonomy" id="669464"/>
    <lineage>
        <taxon>Bacteria</taxon>
        <taxon>Bacillati</taxon>
        <taxon>Bacillota</taxon>
        <taxon>Bacilli</taxon>
        <taxon>Bacillales</taxon>
        <taxon>Paenibacillaceae</taxon>
        <taxon>Paenibacillus</taxon>
    </lineage>
</organism>
<dbReference type="PIRSF" id="PIRSF006232">
    <property type="entry name" value="Pirin"/>
    <property type="match status" value="1"/>
</dbReference>
<dbReference type="SUPFAM" id="SSF51182">
    <property type="entry name" value="RmlC-like cupins"/>
    <property type="match status" value="1"/>
</dbReference>
<evidence type="ECO:0000256" key="1">
    <source>
        <dbReference type="ARBA" id="ARBA00008416"/>
    </source>
</evidence>
<feature type="domain" description="Pirin N-terminal" evidence="3">
    <location>
        <begin position="15"/>
        <end position="118"/>
    </location>
</feature>
<evidence type="ECO:0000313" key="5">
    <source>
        <dbReference type="EMBL" id="MEK8126298.1"/>
    </source>
</evidence>
<dbReference type="Pfam" id="PF17954">
    <property type="entry name" value="Pirin_C_2"/>
    <property type="match status" value="1"/>
</dbReference>
<dbReference type="EMBL" id="JBBPCC010000001">
    <property type="protein sequence ID" value="MEK8126298.1"/>
    <property type="molecule type" value="Genomic_DNA"/>
</dbReference>
<dbReference type="InterPro" id="IPR012093">
    <property type="entry name" value="Pirin"/>
</dbReference>
<dbReference type="Pfam" id="PF02678">
    <property type="entry name" value="Pirin"/>
    <property type="match status" value="1"/>
</dbReference>
<evidence type="ECO:0000259" key="3">
    <source>
        <dbReference type="Pfam" id="PF02678"/>
    </source>
</evidence>
<gene>
    <name evidence="5" type="ORF">WMW72_00055</name>
</gene>
<dbReference type="InterPro" id="IPR041602">
    <property type="entry name" value="Quercetinase_C"/>
</dbReference>
<dbReference type="InterPro" id="IPR014710">
    <property type="entry name" value="RmlC-like_jellyroll"/>
</dbReference>
<evidence type="ECO:0000313" key="6">
    <source>
        <dbReference type="Proteomes" id="UP001469365"/>
    </source>
</evidence>
<dbReference type="PANTHER" id="PTHR43212">
    <property type="entry name" value="QUERCETIN 2,3-DIOXYGENASE"/>
    <property type="match status" value="1"/>
</dbReference>
<dbReference type="InterPro" id="IPR011051">
    <property type="entry name" value="RmlC_Cupin_sf"/>
</dbReference>
<dbReference type="InterPro" id="IPR003829">
    <property type="entry name" value="Pirin_N_dom"/>
</dbReference>
<name>A0ABU9DEU7_9BACL</name>
<reference evidence="5 6" key="1">
    <citation type="submission" date="2024-04" db="EMBL/GenBank/DDBJ databases">
        <title>draft genome sequnece of Paenibacillus filicis.</title>
        <authorList>
            <person name="Kim D.-U."/>
        </authorList>
    </citation>
    <scope>NUCLEOTIDE SEQUENCE [LARGE SCALE GENOMIC DNA]</scope>
    <source>
        <strain evidence="5 6">KACC14197</strain>
    </source>
</reference>